<organism evidence="1 2">
    <name type="scientific">Aquiflexum gelatinilyticum</name>
    <dbReference type="NCBI Taxonomy" id="2961943"/>
    <lineage>
        <taxon>Bacteria</taxon>
        <taxon>Pseudomonadati</taxon>
        <taxon>Bacteroidota</taxon>
        <taxon>Cytophagia</taxon>
        <taxon>Cytophagales</taxon>
        <taxon>Cyclobacteriaceae</taxon>
        <taxon>Aquiflexum</taxon>
    </lineage>
</organism>
<dbReference type="Pfam" id="PF13365">
    <property type="entry name" value="Trypsin_2"/>
    <property type="match status" value="1"/>
</dbReference>
<dbReference type="Proteomes" id="UP001142175">
    <property type="component" value="Unassembled WGS sequence"/>
</dbReference>
<keyword evidence="2" id="KW-1185">Reference proteome</keyword>
<evidence type="ECO:0000313" key="2">
    <source>
        <dbReference type="Proteomes" id="UP001142175"/>
    </source>
</evidence>
<gene>
    <name evidence="1" type="ORF">NU887_03615</name>
</gene>
<sequence>MKNATQIFLILMSFSFFSKGQQFDPDQIKNSLVRVVVTVNERESKVLTGFVWKTPNQVVTSLHGMSKTGSIKVLYMNQAWRKVKIKKVYQKADLVLLEVLPGEPAVPIGVAPINNFHVGPIKFGSDVYAFGYNSGAPGSSSRILRKGDVSPETLNSLIPAKDKAALAKIGFPALDLNILYLEGSLLPGFSGAPVFDSQGRLIGVGDGGLEKGASNVSWIIPAKYISELESSTITSLPPNFETLSQLFSADVRIETVAENTDIVEEKLFKQTYAEPVETDEFEFYPTKNRSLMEMVETSDDPENLMKFADELEDDIKITLDYESMRFNIFEDINNGVVLAIPEEQELIYSNEEEAFQVVSGIDDGINIYHIGLKDDFSETDFDELLTSVGALINANFAERYGLSGFTIDEEYSYTLDFGPDRKIAWVLSAANEGITGQDGLTYVVYVYMTVLMSREKTFMSIATIPIPAEFIILTATLGGLDCTNPGIYGQQCEYMEKVFETFSATHLTTFAY</sequence>
<dbReference type="AlphaFoldDB" id="A0A9X2P2B5"/>
<dbReference type="RefSeq" id="WP_258421982.1">
    <property type="nucleotide sequence ID" value="NZ_JANSUY010000001.1"/>
</dbReference>
<reference evidence="1" key="1">
    <citation type="submission" date="2022-08" db="EMBL/GenBank/DDBJ databases">
        <authorList>
            <person name="Zhang D."/>
        </authorList>
    </citation>
    <scope>NUCLEOTIDE SEQUENCE</scope>
    <source>
        <strain evidence="1">XJ19-11</strain>
    </source>
</reference>
<evidence type="ECO:0000313" key="1">
    <source>
        <dbReference type="EMBL" id="MCR9014108.1"/>
    </source>
</evidence>
<dbReference type="SUPFAM" id="SSF50494">
    <property type="entry name" value="Trypsin-like serine proteases"/>
    <property type="match status" value="1"/>
</dbReference>
<dbReference type="Gene3D" id="2.40.10.120">
    <property type="match status" value="1"/>
</dbReference>
<dbReference type="InterPro" id="IPR009003">
    <property type="entry name" value="Peptidase_S1_PA"/>
</dbReference>
<accession>A0A9X2P2B5</accession>
<comment type="caution">
    <text evidence="1">The sequence shown here is derived from an EMBL/GenBank/DDBJ whole genome shotgun (WGS) entry which is preliminary data.</text>
</comment>
<dbReference type="EMBL" id="JANSUY010000001">
    <property type="protein sequence ID" value="MCR9014108.1"/>
    <property type="molecule type" value="Genomic_DNA"/>
</dbReference>
<proteinExistence type="predicted"/>
<protein>
    <submittedName>
        <fullName evidence="1">Trypsin-like peptidase domain-containing protein</fullName>
    </submittedName>
</protein>
<name>A0A9X2P2B5_9BACT</name>